<dbReference type="Gene3D" id="2.50.20.10">
    <property type="entry name" value="Lipoprotein localisation LolA/LolB/LppX"/>
    <property type="match status" value="1"/>
</dbReference>
<accession>A0ABT7ILX4</accession>
<comment type="similarity">
    <text evidence="2">Belongs to the LolB family.</text>
</comment>
<comment type="subcellular location">
    <subcellularLocation>
        <location evidence="1">Cell outer membrane</location>
        <topology evidence="1">Lipid-anchor</topology>
    </subcellularLocation>
</comment>
<dbReference type="InterPro" id="IPR029046">
    <property type="entry name" value="LolA/LolB/LppX"/>
</dbReference>
<keyword evidence="6 13" id="KW-0732">Signal</keyword>
<organism evidence="14 15">
    <name type="scientific">Mesosutterella faecium</name>
    <dbReference type="NCBI Taxonomy" id="2925194"/>
    <lineage>
        <taxon>Bacteria</taxon>
        <taxon>Pseudomonadati</taxon>
        <taxon>Pseudomonadota</taxon>
        <taxon>Betaproteobacteria</taxon>
        <taxon>Burkholderiales</taxon>
        <taxon>Sutterellaceae</taxon>
        <taxon>Mesosutterella</taxon>
    </lineage>
</organism>
<evidence type="ECO:0000256" key="3">
    <source>
        <dbReference type="ARBA" id="ARBA00011245"/>
    </source>
</evidence>
<evidence type="ECO:0000256" key="2">
    <source>
        <dbReference type="ARBA" id="ARBA00009696"/>
    </source>
</evidence>
<evidence type="ECO:0000256" key="11">
    <source>
        <dbReference type="ARBA" id="ARBA00023237"/>
    </source>
</evidence>
<dbReference type="InterPro" id="IPR004565">
    <property type="entry name" value="OM_lipoprot_LolB"/>
</dbReference>
<evidence type="ECO:0000256" key="9">
    <source>
        <dbReference type="ARBA" id="ARBA00023139"/>
    </source>
</evidence>
<evidence type="ECO:0000256" key="10">
    <source>
        <dbReference type="ARBA" id="ARBA00023186"/>
    </source>
</evidence>
<dbReference type="Pfam" id="PF03550">
    <property type="entry name" value="LolB"/>
    <property type="match status" value="1"/>
</dbReference>
<evidence type="ECO:0000256" key="5">
    <source>
        <dbReference type="ARBA" id="ARBA00022448"/>
    </source>
</evidence>
<evidence type="ECO:0000313" key="14">
    <source>
        <dbReference type="EMBL" id="MDL2058923.1"/>
    </source>
</evidence>
<protein>
    <recommendedName>
        <fullName evidence="4">Outer-membrane lipoprotein LolB</fullName>
    </recommendedName>
</protein>
<keyword evidence="15" id="KW-1185">Reference proteome</keyword>
<keyword evidence="12 14" id="KW-0449">Lipoprotein</keyword>
<reference evidence="14" key="1">
    <citation type="submission" date="2023-03" db="EMBL/GenBank/DDBJ databases">
        <title>Mesosutterella sp. nov. isolated from porcine feces.</title>
        <authorList>
            <person name="Yu S."/>
        </authorList>
    </citation>
    <scope>NUCLEOTIDE SEQUENCE</scope>
    <source>
        <strain evidence="14">AGMB02718</strain>
    </source>
</reference>
<feature type="chain" id="PRO_5046548587" description="Outer-membrane lipoprotein LolB" evidence="13">
    <location>
        <begin position="23"/>
        <end position="179"/>
    </location>
</feature>
<keyword evidence="8" id="KW-0472">Membrane</keyword>
<keyword evidence="10" id="KW-0143">Chaperone</keyword>
<evidence type="ECO:0000256" key="4">
    <source>
        <dbReference type="ARBA" id="ARBA00016202"/>
    </source>
</evidence>
<comment type="subunit">
    <text evidence="3">Monomer.</text>
</comment>
<keyword evidence="9" id="KW-0564">Palmitate</keyword>
<feature type="signal peptide" evidence="13">
    <location>
        <begin position="1"/>
        <end position="22"/>
    </location>
</feature>
<dbReference type="RefSeq" id="WP_243376448.1">
    <property type="nucleotide sequence ID" value="NZ_JAKZJU020000001.1"/>
</dbReference>
<proteinExistence type="inferred from homology"/>
<keyword evidence="5" id="KW-0813">Transport</keyword>
<name>A0ABT7ILX4_9BURK</name>
<keyword evidence="11" id="KW-0998">Cell outer membrane</keyword>
<comment type="caution">
    <text evidence="14">The sequence shown here is derived from an EMBL/GenBank/DDBJ whole genome shotgun (WGS) entry which is preliminary data.</text>
</comment>
<gene>
    <name evidence="14" type="ORF">MUN46_003035</name>
</gene>
<evidence type="ECO:0000256" key="1">
    <source>
        <dbReference type="ARBA" id="ARBA00004459"/>
    </source>
</evidence>
<evidence type="ECO:0000256" key="12">
    <source>
        <dbReference type="ARBA" id="ARBA00023288"/>
    </source>
</evidence>
<dbReference type="PROSITE" id="PS51257">
    <property type="entry name" value="PROKAR_LIPOPROTEIN"/>
    <property type="match status" value="1"/>
</dbReference>
<evidence type="ECO:0000256" key="6">
    <source>
        <dbReference type="ARBA" id="ARBA00022729"/>
    </source>
</evidence>
<keyword evidence="7" id="KW-0653">Protein transport</keyword>
<evidence type="ECO:0000313" key="15">
    <source>
        <dbReference type="Proteomes" id="UP001165481"/>
    </source>
</evidence>
<dbReference type="SUPFAM" id="SSF89392">
    <property type="entry name" value="Prokaryotic lipoproteins and lipoprotein localization factors"/>
    <property type="match status" value="1"/>
</dbReference>
<evidence type="ECO:0000256" key="8">
    <source>
        <dbReference type="ARBA" id="ARBA00023136"/>
    </source>
</evidence>
<evidence type="ECO:0000256" key="7">
    <source>
        <dbReference type="ARBA" id="ARBA00022927"/>
    </source>
</evidence>
<evidence type="ECO:0000256" key="13">
    <source>
        <dbReference type="SAM" id="SignalP"/>
    </source>
</evidence>
<dbReference type="EMBL" id="JAKZJU020000001">
    <property type="protein sequence ID" value="MDL2058923.1"/>
    <property type="molecule type" value="Genomic_DNA"/>
</dbReference>
<dbReference type="Proteomes" id="UP001165481">
    <property type="component" value="Unassembled WGS sequence"/>
</dbReference>
<sequence>MKRRFFLAAAFASLLAGCSALRPPDGERVQRQIEGRFSISVESGGDSRSDRGSFAWTEAEGWQRLDIGHPLAGTLMRLTIYPGRAVFEDGGGKKLEGRSAQALMAEYLGFDFPIAAFRSLLEANAATADSLELQGWDVSVVQRTSQGLPQLVRLRKEPSGGSPLIRATLFIDSRHGYAR</sequence>